<dbReference type="InterPro" id="IPR014284">
    <property type="entry name" value="RNA_pol_sigma-70_dom"/>
</dbReference>
<dbReference type="CDD" id="cd06171">
    <property type="entry name" value="Sigma70_r4"/>
    <property type="match status" value="1"/>
</dbReference>
<evidence type="ECO:0000256" key="3">
    <source>
        <dbReference type="ARBA" id="ARBA00023082"/>
    </source>
</evidence>
<feature type="compositionally biased region" description="Basic residues" evidence="6">
    <location>
        <begin position="359"/>
        <end position="369"/>
    </location>
</feature>
<keyword evidence="4" id="KW-0238">DNA-binding</keyword>
<dbReference type="NCBIfam" id="TIGR02937">
    <property type="entry name" value="sigma70-ECF"/>
    <property type="match status" value="1"/>
</dbReference>
<dbReference type="InterPro" id="IPR007627">
    <property type="entry name" value="RNA_pol_sigma70_r2"/>
</dbReference>
<gene>
    <name evidence="9" type="ORF">KKR89_12125</name>
</gene>
<dbReference type="Gene3D" id="1.10.1740.10">
    <property type="match status" value="1"/>
</dbReference>
<keyword evidence="2" id="KW-0805">Transcription regulation</keyword>
<dbReference type="Pfam" id="PF08281">
    <property type="entry name" value="Sigma70_r4_2"/>
    <property type="match status" value="1"/>
</dbReference>
<accession>A0ABX8GP09</accession>
<evidence type="ECO:0000256" key="2">
    <source>
        <dbReference type="ARBA" id="ARBA00023015"/>
    </source>
</evidence>
<dbReference type="PANTHER" id="PTHR43133:SF50">
    <property type="entry name" value="ECF RNA POLYMERASE SIGMA FACTOR SIGM"/>
    <property type="match status" value="1"/>
</dbReference>
<keyword evidence="5" id="KW-0804">Transcription</keyword>
<dbReference type="InterPro" id="IPR036388">
    <property type="entry name" value="WH-like_DNA-bd_sf"/>
</dbReference>
<feature type="domain" description="RNA polymerase sigma-70 region 2" evidence="7">
    <location>
        <begin position="42"/>
        <end position="105"/>
    </location>
</feature>
<feature type="compositionally biased region" description="Low complexity" evidence="6">
    <location>
        <begin position="320"/>
        <end position="331"/>
    </location>
</feature>
<name>A0ABX8GP09_9CELL</name>
<organism evidence="9 10">
    <name type="scientific">Cellulomonas dongxiuzhuiae</name>
    <dbReference type="NCBI Taxonomy" id="2819979"/>
    <lineage>
        <taxon>Bacteria</taxon>
        <taxon>Bacillati</taxon>
        <taxon>Actinomycetota</taxon>
        <taxon>Actinomycetes</taxon>
        <taxon>Micrococcales</taxon>
        <taxon>Cellulomonadaceae</taxon>
        <taxon>Cellulomonas</taxon>
    </lineage>
</organism>
<dbReference type="PANTHER" id="PTHR43133">
    <property type="entry name" value="RNA POLYMERASE ECF-TYPE SIGMA FACTO"/>
    <property type="match status" value="1"/>
</dbReference>
<dbReference type="InterPro" id="IPR013325">
    <property type="entry name" value="RNA_pol_sigma_r2"/>
</dbReference>
<dbReference type="SUPFAM" id="SSF88946">
    <property type="entry name" value="Sigma2 domain of RNA polymerase sigma factors"/>
    <property type="match status" value="1"/>
</dbReference>
<dbReference type="Pfam" id="PF04542">
    <property type="entry name" value="Sigma70_r2"/>
    <property type="match status" value="1"/>
</dbReference>
<feature type="domain" description="RNA polymerase sigma factor 70 region 4 type 2" evidence="8">
    <location>
        <begin position="138"/>
        <end position="179"/>
    </location>
</feature>
<evidence type="ECO:0000256" key="1">
    <source>
        <dbReference type="ARBA" id="ARBA00010641"/>
    </source>
</evidence>
<dbReference type="InterPro" id="IPR039425">
    <property type="entry name" value="RNA_pol_sigma-70-like"/>
</dbReference>
<reference evidence="9 10" key="1">
    <citation type="submission" date="2021-05" db="EMBL/GenBank/DDBJ databases">
        <title>Novel species in genus Cellulomonas.</title>
        <authorList>
            <person name="Zhang G."/>
        </authorList>
    </citation>
    <scope>NUCLEOTIDE SEQUENCE [LARGE SCALE GENOMIC DNA]</scope>
    <source>
        <strain evidence="10">zg-ZUI157</strain>
    </source>
</reference>
<dbReference type="Proteomes" id="UP000679335">
    <property type="component" value="Chromosome"/>
</dbReference>
<evidence type="ECO:0000313" key="10">
    <source>
        <dbReference type="Proteomes" id="UP000679335"/>
    </source>
</evidence>
<keyword evidence="10" id="KW-1185">Reference proteome</keyword>
<evidence type="ECO:0000256" key="4">
    <source>
        <dbReference type="ARBA" id="ARBA00023125"/>
    </source>
</evidence>
<feature type="region of interest" description="Disordered" evidence="6">
    <location>
        <begin position="193"/>
        <end position="369"/>
    </location>
</feature>
<evidence type="ECO:0000256" key="6">
    <source>
        <dbReference type="SAM" id="MobiDB-lite"/>
    </source>
</evidence>
<feature type="compositionally biased region" description="Low complexity" evidence="6">
    <location>
        <begin position="343"/>
        <end position="358"/>
    </location>
</feature>
<evidence type="ECO:0000313" key="9">
    <source>
        <dbReference type="EMBL" id="QWC17922.1"/>
    </source>
</evidence>
<evidence type="ECO:0000259" key="8">
    <source>
        <dbReference type="Pfam" id="PF08281"/>
    </source>
</evidence>
<comment type="similarity">
    <text evidence="1">Belongs to the sigma-70 factor family. ECF subfamily.</text>
</comment>
<keyword evidence="3" id="KW-0731">Sigma factor</keyword>
<sequence length="369" mass="39874">MSVWTTTSPDSAAIPAVRPLRAPTGATSAGTSSPGHHLDEVVRAHLPGLLRYATVLTGDGHTAADLVQEVLLRAHVRWTRIGLLERPDLYLRRMVTNEHLSWRRRWHVRTVHPSSDDVLAAHADPARDHAHRVVEDDAMWRRLSELPPRQRTVLVLRYYGGLADPEIAQVLGTSAATVRGVVGCGLRDGGRHGARGAVGHGHDGDEGAGRAAAARRAQAARRARHRRAGHRRAQHRRTRHRGSRRRGDGRHRRPAGGAVGGGLRVGGRARTGRPVGRRRERGEGARGGRGRPGPGAAPAAVRSARGRRLSRVRPVRRPSARASSRCASCVTCRRDRGDARGVPPAGCARCRAAGTGTPHARRRRGPRAG</sequence>
<dbReference type="SUPFAM" id="SSF88659">
    <property type="entry name" value="Sigma3 and sigma4 domains of RNA polymerase sigma factors"/>
    <property type="match status" value="1"/>
</dbReference>
<dbReference type="EMBL" id="CP076023">
    <property type="protein sequence ID" value="QWC17922.1"/>
    <property type="molecule type" value="Genomic_DNA"/>
</dbReference>
<evidence type="ECO:0000259" key="7">
    <source>
        <dbReference type="Pfam" id="PF04542"/>
    </source>
</evidence>
<dbReference type="Gene3D" id="1.10.10.10">
    <property type="entry name" value="Winged helix-like DNA-binding domain superfamily/Winged helix DNA-binding domain"/>
    <property type="match status" value="1"/>
</dbReference>
<dbReference type="InterPro" id="IPR013324">
    <property type="entry name" value="RNA_pol_sigma_r3/r4-like"/>
</dbReference>
<feature type="compositionally biased region" description="Basic residues" evidence="6">
    <location>
        <begin position="304"/>
        <end position="319"/>
    </location>
</feature>
<evidence type="ECO:0000256" key="5">
    <source>
        <dbReference type="ARBA" id="ARBA00023163"/>
    </source>
</evidence>
<feature type="compositionally biased region" description="Basic residues" evidence="6">
    <location>
        <begin position="218"/>
        <end position="254"/>
    </location>
</feature>
<proteinExistence type="inferred from homology"/>
<dbReference type="InterPro" id="IPR013249">
    <property type="entry name" value="RNA_pol_sigma70_r4_t2"/>
</dbReference>
<protein>
    <submittedName>
        <fullName evidence="9">Sigma-70 family RNA polymerase sigma factor</fullName>
    </submittedName>
</protein>
<feature type="compositionally biased region" description="Low complexity" evidence="6">
    <location>
        <begin position="294"/>
        <end position="303"/>
    </location>
</feature>